<dbReference type="AlphaFoldDB" id="A0A1F2WGK6"/>
<evidence type="ECO:0000256" key="4">
    <source>
        <dbReference type="SAM" id="MobiDB-lite"/>
    </source>
</evidence>
<accession>A0A1F2WGK6</accession>
<dbReference type="GO" id="GO:0006281">
    <property type="term" value="P:DNA repair"/>
    <property type="evidence" value="ECO:0007669"/>
    <property type="project" value="UniProtKB-KW"/>
</dbReference>
<dbReference type="InterPro" id="IPR011335">
    <property type="entry name" value="Restrct_endonuc-II-like"/>
</dbReference>
<evidence type="ECO:0000256" key="3">
    <source>
        <dbReference type="ARBA" id="ARBA00023204"/>
    </source>
</evidence>
<proteinExistence type="predicted"/>
<name>A0A1F2WGK6_9ACTN</name>
<sequence length="314" mass="36193">MVPSPKSGTGKGPETARELDSPMRLSYSAVSSYEKCPLSYRFQYIDRLEVAPSPYLSFGRSMHSALQWLYSRKVSEPPALNDLLLELDACWESDGFCDSEEEDSFRRHATEVLTAYYQKNVADFRLPLAIEERFEIEMDGYALSGVIDRIDRRPDGSYEIIDYKTNRKLPELRRLREDLQLPIYQIACSKTWGISPSKLTFYYLIPNQKYTTKPQDAQGISRVLERLNRTAEAITARRFPATPGPLCPWCSFQDVCPERIKADSMEEKYASRYRSLLKRRDALLEAIAELEREMTQQGFSPGGRSCEERRDEAN</sequence>
<feature type="region of interest" description="Disordered" evidence="4">
    <location>
        <begin position="1"/>
        <end position="20"/>
    </location>
</feature>
<reference evidence="6 7" key="1">
    <citation type="journal article" date="2016" name="Nat. Commun.">
        <title>Thousands of microbial genomes shed light on interconnected biogeochemical processes in an aquifer system.</title>
        <authorList>
            <person name="Anantharaman K."/>
            <person name="Brown C.T."/>
            <person name="Hug L.A."/>
            <person name="Sharon I."/>
            <person name="Castelle C.J."/>
            <person name="Probst A.J."/>
            <person name="Thomas B.C."/>
            <person name="Singh A."/>
            <person name="Wilkins M.J."/>
            <person name="Karaoz U."/>
            <person name="Brodie E.L."/>
            <person name="Williams K.H."/>
            <person name="Hubbard S.S."/>
            <person name="Banfield J.F."/>
        </authorList>
    </citation>
    <scope>NUCLEOTIDE SEQUENCE [LARGE SCALE GENOMIC DNA]</scope>
</reference>
<feature type="domain" description="PD-(D/E)XK endonuclease-like" evidence="5">
    <location>
        <begin position="24"/>
        <end position="257"/>
    </location>
</feature>
<evidence type="ECO:0000313" key="7">
    <source>
        <dbReference type="Proteomes" id="UP000177876"/>
    </source>
</evidence>
<evidence type="ECO:0000313" key="6">
    <source>
        <dbReference type="EMBL" id="OFW55987.1"/>
    </source>
</evidence>
<keyword evidence="2" id="KW-0547">Nucleotide-binding</keyword>
<dbReference type="STRING" id="1797197.A2Y75_04535"/>
<protein>
    <recommendedName>
        <fullName evidence="5">PD-(D/E)XK endonuclease-like domain-containing protein</fullName>
    </recommendedName>
</protein>
<keyword evidence="2" id="KW-0067">ATP-binding</keyword>
<evidence type="ECO:0000256" key="2">
    <source>
        <dbReference type="ARBA" id="ARBA00022806"/>
    </source>
</evidence>
<organism evidence="6 7">
    <name type="scientific">Candidatus Solincola sediminis</name>
    <dbReference type="NCBI Taxonomy" id="1797199"/>
    <lineage>
        <taxon>Bacteria</taxon>
        <taxon>Bacillati</taxon>
        <taxon>Actinomycetota</taxon>
        <taxon>Candidatus Geothermincolia</taxon>
        <taxon>Candidatus Geothermincolales</taxon>
        <taxon>Candidatus Geothermincolaceae</taxon>
        <taxon>Candidatus Solincola</taxon>
    </lineage>
</organism>
<keyword evidence="2" id="KW-0378">Hydrolase</keyword>
<dbReference type="EMBL" id="MELK01000050">
    <property type="protein sequence ID" value="OFW55987.1"/>
    <property type="molecule type" value="Genomic_DNA"/>
</dbReference>
<dbReference type="SUPFAM" id="SSF52980">
    <property type="entry name" value="Restriction endonuclease-like"/>
    <property type="match status" value="1"/>
</dbReference>
<evidence type="ECO:0000256" key="1">
    <source>
        <dbReference type="ARBA" id="ARBA00022763"/>
    </source>
</evidence>
<feature type="compositionally biased region" description="Basic and acidic residues" evidence="4">
    <location>
        <begin position="305"/>
        <end position="314"/>
    </location>
</feature>
<comment type="caution">
    <text evidence="6">The sequence shown here is derived from an EMBL/GenBank/DDBJ whole genome shotgun (WGS) entry which is preliminary data.</text>
</comment>
<dbReference type="InterPro" id="IPR011604">
    <property type="entry name" value="PDDEXK-like_dom_sf"/>
</dbReference>
<keyword evidence="2" id="KW-0347">Helicase</keyword>
<feature type="region of interest" description="Disordered" evidence="4">
    <location>
        <begin position="294"/>
        <end position="314"/>
    </location>
</feature>
<dbReference type="InterPro" id="IPR038726">
    <property type="entry name" value="PDDEXK_AddAB-type"/>
</dbReference>
<evidence type="ECO:0000259" key="5">
    <source>
        <dbReference type="Pfam" id="PF12705"/>
    </source>
</evidence>
<dbReference type="Proteomes" id="UP000177876">
    <property type="component" value="Unassembled WGS sequence"/>
</dbReference>
<keyword evidence="1" id="KW-0227">DNA damage</keyword>
<dbReference type="Pfam" id="PF12705">
    <property type="entry name" value="PDDEXK_1"/>
    <property type="match status" value="1"/>
</dbReference>
<dbReference type="Gene3D" id="3.90.320.10">
    <property type="match status" value="1"/>
</dbReference>
<keyword evidence="3" id="KW-0234">DNA repair</keyword>
<dbReference type="GO" id="GO:0004386">
    <property type="term" value="F:helicase activity"/>
    <property type="evidence" value="ECO:0007669"/>
    <property type="project" value="UniProtKB-KW"/>
</dbReference>
<gene>
    <name evidence="6" type="ORF">A2Y75_04535</name>
</gene>